<dbReference type="SUPFAM" id="SSF53067">
    <property type="entry name" value="Actin-like ATPase domain"/>
    <property type="match status" value="2"/>
</dbReference>
<dbReference type="Pfam" id="PF01869">
    <property type="entry name" value="BcrAD_BadFG"/>
    <property type="match status" value="2"/>
</dbReference>
<gene>
    <name evidence="7" type="primary">hgdC</name>
    <name evidence="7" type="ORF">NCTC12224_02430</name>
</gene>
<evidence type="ECO:0000259" key="5">
    <source>
        <dbReference type="Pfam" id="PF01869"/>
    </source>
</evidence>
<dbReference type="EMBL" id="UHFN01000007">
    <property type="protein sequence ID" value="SUN63410.1"/>
    <property type="molecule type" value="Genomic_DNA"/>
</dbReference>
<protein>
    <submittedName>
        <fullName evidence="7">(R)-2-hydroxyglutaryl-CoA dehydratase activator-related protein</fullName>
    </submittedName>
</protein>
<evidence type="ECO:0000313" key="7">
    <source>
        <dbReference type="EMBL" id="SUN63410.1"/>
    </source>
</evidence>
<sequence>MYRAGIDVGSTTVKVVVFDDDYQLLFARYERHFSDVKAATIKVMQEAIDEIGEHEVSIAITGSGGMGLSDVAHIPSVQEVIAATTTVEKFIPQTDVVIELGGEDAKMTFFGEALEQRMNGTCAGGTGAFIDQMAELLKTDANGVNELAKNYETIYPIASRCGVFAKTDVQPLINEGARKEDIAASIFQAVVNQTIAGLASGRKITGNVAFLGGPLYFMSELRKRFIETLDIQPENVIFPENPQLFVAMGAALDDNQTQLTFSGIITNLKDNSASSLVPKNTLDVLFHDEDELAAWRVRHNVASAEYEDIKEARGPVFLGIDAGSTTSKVIVTDPDGHILFEHYGNNQGQPLENVIDILKEVYHQLPEEAFIANSCITGYGEHLIKAALHVDNGEVETVAHYKAANYFNPGCDFILDIGGQDMKAMRIQDGALSSIQLNEACSSGCGSFIETFAKSLKYDVKDFAKVALLAKNPVDLGSKCTVFMNSKVKQVQKEGATVADISAGLSYSVIKNALYKVIKVKRPEDLGEKIVVQGGTFYNEAVLRAFELVSGREVVRPSIAGLMGAYGCALIAQEKYEEKKAPSSLMALDELDAFTSEKEFTRCGLCENNCALTVTIFNDGSKFVTGNRCERGAEKVTKMKFDKKDKKENLVDYKYKKLFKFKSLSKREAKHGVIGLPRVLNMYENYPLWHTVLTDLGFRVQISPKSDKKLYEKGIETIPSDTVCYPAKMVHGHIQSLIDRKVDAIFYPSVIYEQVENSKAPNHFNCPIVQSYPEVIEKNMDPIRDGEVKYFHPFVNLADHDSVVKSLAKAFADYEDMTIEAITKAVEHGYQVLADFKKDLQDRADELLTSLSINGEKAIVLSGRPYHLDPEINHGIANIITQEGFHVLTEDMVSGLEEVGGLRVVNQWVYHSRLYAAAKIVAKNPNLELVQLNSFGCGLDAVTTDQVEEIMRGHNKLYTVLKIDEGSNLGAIRIRLRSLKAAVKERDQKLKKAKLDHIFNQAPQYDNEKDLESHKQEPVFTKEMKKTHTLLMPVLSPIHQNGLIEEAFKESGYNVVVLPSMDKGAVDVGLKYVHNDACYPAIISIGQLVEALESGEYDLDNTSVMMTQTGGGCRATNYIPLLRKALKDAGFAQVPVVSISMGNQGTESTPGFSLNYGFVKRLFISVLYGDLFERVLYRVRPYEAEEGSANALYEKWLEKARHNVKNGSYFEFNRNMKRIIRDFDTLETIDFDSKPRVGVVGEILVKYAPTANNDIVGIIEAEGGEAVVPDLIGFMNYSLFNQIWKADELNMSQKSKRFAKLAIDVINILEKPMNKALEKSERFEGIESIYDIAEGASKILSIGNHTGEGWFLTGEMIELLNNDVKNIVCLQPFGCLPNHIVGKGMMKELRRQYHGANIAAVDYDPGSSEVNQLNRIRLMMTTAKKMQKEKQEKALQS</sequence>
<evidence type="ECO:0000256" key="2">
    <source>
        <dbReference type="ARBA" id="ARBA00022723"/>
    </source>
</evidence>
<name>A0A380KGN7_9STRE</name>
<evidence type="ECO:0000256" key="1">
    <source>
        <dbReference type="ARBA" id="ARBA00001966"/>
    </source>
</evidence>
<dbReference type="GO" id="GO:0046872">
    <property type="term" value="F:metal ion binding"/>
    <property type="evidence" value="ECO:0007669"/>
    <property type="project" value="UniProtKB-KW"/>
</dbReference>
<dbReference type="NCBIfam" id="TIGR00241">
    <property type="entry name" value="CoA_E_activ"/>
    <property type="match status" value="2"/>
</dbReference>
<feature type="domain" description="ATPase BadF/BadG/BcrA/BcrD type" evidence="5">
    <location>
        <begin position="5"/>
        <end position="252"/>
    </location>
</feature>
<dbReference type="GO" id="GO:0051536">
    <property type="term" value="F:iron-sulfur cluster binding"/>
    <property type="evidence" value="ECO:0007669"/>
    <property type="project" value="UniProtKB-KW"/>
</dbReference>
<proteinExistence type="predicted"/>
<dbReference type="OrthoDB" id="9802715at2"/>
<organism evidence="7 8">
    <name type="scientific">Streptococcus hyointestinalis</name>
    <dbReference type="NCBI Taxonomy" id="1337"/>
    <lineage>
        <taxon>Bacteria</taxon>
        <taxon>Bacillati</taxon>
        <taxon>Bacillota</taxon>
        <taxon>Bacilli</taxon>
        <taxon>Lactobacillales</taxon>
        <taxon>Streptococcaceae</taxon>
        <taxon>Streptococcus</taxon>
    </lineage>
</organism>
<dbReference type="Gene3D" id="3.30.420.40">
    <property type="match status" value="4"/>
</dbReference>
<dbReference type="PANTHER" id="PTHR32329:SF4">
    <property type="entry name" value="ACTIVATOR OF 2-HYDROXYACYL-COA DEHYDRATASE"/>
    <property type="match status" value="1"/>
</dbReference>
<dbReference type="InterPro" id="IPR043129">
    <property type="entry name" value="ATPase_NBD"/>
</dbReference>
<evidence type="ECO:0000256" key="3">
    <source>
        <dbReference type="ARBA" id="ARBA00023004"/>
    </source>
</evidence>
<keyword evidence="3" id="KW-0408">Iron</keyword>
<keyword evidence="8" id="KW-1185">Reference proteome</keyword>
<dbReference type="InterPro" id="IPR008275">
    <property type="entry name" value="CoA_E_activase_dom"/>
</dbReference>
<dbReference type="InterPro" id="IPR051805">
    <property type="entry name" value="Dehydratase_Activator_Redct"/>
</dbReference>
<evidence type="ECO:0000256" key="4">
    <source>
        <dbReference type="ARBA" id="ARBA00023014"/>
    </source>
</evidence>
<dbReference type="PANTHER" id="PTHR32329">
    <property type="entry name" value="BIFUNCTIONAL PROTEIN [INCLUDES 2-HYDROXYACYL-COA DEHYDRATASE (N-TER) AND ITS ACTIVATOR DOMAIN (C_TERM)-RELATED"/>
    <property type="match status" value="1"/>
</dbReference>
<accession>A0A380KGN7</accession>
<comment type="cofactor">
    <cofactor evidence="1">
        <name>[4Fe-4S] cluster</name>
        <dbReference type="ChEBI" id="CHEBI:49883"/>
    </cofactor>
</comment>
<keyword evidence="2" id="KW-0479">Metal-binding</keyword>
<dbReference type="Pfam" id="PF09989">
    <property type="entry name" value="DUF2229"/>
    <property type="match status" value="1"/>
</dbReference>
<keyword evidence="4" id="KW-0411">Iron-sulfur</keyword>
<feature type="domain" description="ATPase BadF/BadG/BcrA/BcrD type" evidence="5">
    <location>
        <begin position="318"/>
        <end position="572"/>
    </location>
</feature>
<dbReference type="Proteomes" id="UP000254924">
    <property type="component" value="Unassembled WGS sequence"/>
</dbReference>
<dbReference type="InterPro" id="IPR018709">
    <property type="entry name" value="CoA_activase_DUF2229"/>
</dbReference>
<dbReference type="CDD" id="cd24035">
    <property type="entry name" value="ASKHA_NBD_O66634-like_rpt2"/>
    <property type="match status" value="1"/>
</dbReference>
<dbReference type="CDD" id="cd24034">
    <property type="entry name" value="ASKHA_NBD_O66634-like_rpt1"/>
    <property type="match status" value="1"/>
</dbReference>
<reference evidence="7 8" key="1">
    <citation type="submission" date="2018-06" db="EMBL/GenBank/DDBJ databases">
        <authorList>
            <consortium name="Pathogen Informatics"/>
            <person name="Doyle S."/>
        </authorList>
    </citation>
    <scope>NUCLEOTIDE SEQUENCE [LARGE SCALE GENOMIC DNA]</scope>
    <source>
        <strain evidence="7 8">NCTC12224</strain>
    </source>
</reference>
<evidence type="ECO:0000259" key="6">
    <source>
        <dbReference type="Pfam" id="PF09989"/>
    </source>
</evidence>
<dbReference type="InterPro" id="IPR002731">
    <property type="entry name" value="ATPase_BadF"/>
</dbReference>
<feature type="domain" description="DUF2229" evidence="6">
    <location>
        <begin position="674"/>
        <end position="893"/>
    </location>
</feature>
<evidence type="ECO:0000313" key="8">
    <source>
        <dbReference type="Proteomes" id="UP000254924"/>
    </source>
</evidence>